<dbReference type="Proteomes" id="UP000006462">
    <property type="component" value="Unassembled WGS sequence"/>
</dbReference>
<accession>A0ABM9ZXE2</accession>
<dbReference type="Pfam" id="PF19807">
    <property type="entry name" value="DUF6290"/>
    <property type="match status" value="1"/>
</dbReference>
<organism evidence="1 2">
    <name type="scientific">Pyramidobacter piscolens W5455</name>
    <dbReference type="NCBI Taxonomy" id="352165"/>
    <lineage>
        <taxon>Bacteria</taxon>
        <taxon>Thermotogati</taxon>
        <taxon>Synergistota</taxon>
        <taxon>Synergistia</taxon>
        <taxon>Synergistales</taxon>
        <taxon>Dethiosulfovibrionaceae</taxon>
        <taxon>Pyramidobacter</taxon>
    </lineage>
</organism>
<comment type="caution">
    <text evidence="1">The sequence shown here is derived from an EMBL/GenBank/DDBJ whole genome shotgun (WGS) entry which is preliminary data.</text>
</comment>
<evidence type="ECO:0000313" key="2">
    <source>
        <dbReference type="Proteomes" id="UP000006462"/>
    </source>
</evidence>
<sequence length="49" mass="5689">MFIGEVFKRALFDRIEEYDITVVKDAYDEYIKSGKKSRSIRGSGKKSIL</sequence>
<reference evidence="1 2" key="1">
    <citation type="submission" date="2009-12" db="EMBL/GenBank/DDBJ databases">
        <authorList>
            <person name="Shrivastava S."/>
            <person name="Madupu R."/>
            <person name="Durkin A.S."/>
            <person name="Torralba M."/>
            <person name="Methe B."/>
            <person name="Sutton G.G."/>
            <person name="Strausberg R.L."/>
            <person name="Nelson K.E."/>
        </authorList>
    </citation>
    <scope>NUCLEOTIDE SEQUENCE [LARGE SCALE GENOMIC DNA]</scope>
    <source>
        <strain evidence="1 2">W5455</strain>
    </source>
</reference>
<keyword evidence="2" id="KW-1185">Reference proteome</keyword>
<dbReference type="InterPro" id="IPR046257">
    <property type="entry name" value="DUF6290"/>
</dbReference>
<proteinExistence type="predicted"/>
<gene>
    <name evidence="1" type="ORF">HMPREF7215_1905</name>
</gene>
<name>A0ABM9ZXE2_9BACT</name>
<protein>
    <submittedName>
        <fullName evidence="1">Uncharacterized protein</fullName>
    </submittedName>
</protein>
<dbReference type="EMBL" id="ADFP01000034">
    <property type="protein sequence ID" value="EFB91528.1"/>
    <property type="molecule type" value="Genomic_DNA"/>
</dbReference>
<evidence type="ECO:0000313" key="1">
    <source>
        <dbReference type="EMBL" id="EFB91528.1"/>
    </source>
</evidence>